<dbReference type="RefSeq" id="WP_131417352.1">
    <property type="nucleotide sequence ID" value="NZ_SJXE01000013.1"/>
</dbReference>
<organism evidence="1 2">
    <name type="scientific">Corallincola luteus</name>
    <dbReference type="NCBI Taxonomy" id="1775177"/>
    <lineage>
        <taxon>Bacteria</taxon>
        <taxon>Pseudomonadati</taxon>
        <taxon>Pseudomonadota</taxon>
        <taxon>Gammaproteobacteria</taxon>
        <taxon>Alteromonadales</taxon>
        <taxon>Psychromonadaceae</taxon>
        <taxon>Corallincola</taxon>
    </lineage>
</organism>
<name>A0ABY2AJV0_9GAMM</name>
<gene>
    <name evidence="1" type="ORF">EZV61_17845</name>
</gene>
<dbReference type="Proteomes" id="UP000292554">
    <property type="component" value="Unassembled WGS sequence"/>
</dbReference>
<sequence>MTMLSQARVCAECEGTGIFTLISHRGIEGLYRELIDCPGCQGSGVEAGMLKLVSRWSSTPESKINLVE</sequence>
<dbReference type="SUPFAM" id="SSF57938">
    <property type="entry name" value="DnaJ/Hsp40 cysteine-rich domain"/>
    <property type="match status" value="1"/>
</dbReference>
<protein>
    <submittedName>
        <fullName evidence="1">Uncharacterized protein</fullName>
    </submittedName>
</protein>
<keyword evidence="2" id="KW-1185">Reference proteome</keyword>
<evidence type="ECO:0000313" key="2">
    <source>
        <dbReference type="Proteomes" id="UP000292554"/>
    </source>
</evidence>
<dbReference type="EMBL" id="SJXE01000013">
    <property type="protein sequence ID" value="TCI01395.1"/>
    <property type="molecule type" value="Genomic_DNA"/>
</dbReference>
<evidence type="ECO:0000313" key="1">
    <source>
        <dbReference type="EMBL" id="TCI01395.1"/>
    </source>
</evidence>
<dbReference type="Gene3D" id="6.20.20.10">
    <property type="match status" value="1"/>
</dbReference>
<dbReference type="InterPro" id="IPR036410">
    <property type="entry name" value="HSP_DnaJ_Cys-rich_dom_sf"/>
</dbReference>
<proteinExistence type="predicted"/>
<reference evidence="1 2" key="1">
    <citation type="submission" date="2019-02" db="EMBL/GenBank/DDBJ databases">
        <title>Corallincola luteus sp. nov., a marine bacterium isolated from surface sediment of Bohai Sea in China.</title>
        <authorList>
            <person name="Ren Q."/>
        </authorList>
    </citation>
    <scope>NUCLEOTIDE SEQUENCE [LARGE SCALE GENOMIC DNA]</scope>
    <source>
        <strain evidence="1 2">DASS28</strain>
    </source>
</reference>
<accession>A0ABY2AJV0</accession>
<comment type="caution">
    <text evidence="1">The sequence shown here is derived from an EMBL/GenBank/DDBJ whole genome shotgun (WGS) entry which is preliminary data.</text>
</comment>